<accession>A0ABQ9KAD0</accession>
<dbReference type="Pfam" id="PF23282">
    <property type="entry name" value="WHD_ROQ1"/>
    <property type="match status" value="1"/>
</dbReference>
<dbReference type="Pfam" id="PF23286">
    <property type="entry name" value="LRR_13"/>
    <property type="match status" value="1"/>
</dbReference>
<dbReference type="Gene3D" id="3.40.50.300">
    <property type="entry name" value="P-loop containing nucleotide triphosphate hydrolases"/>
    <property type="match status" value="1"/>
</dbReference>
<evidence type="ECO:0000256" key="3">
    <source>
        <dbReference type="ARBA" id="ARBA00022737"/>
    </source>
</evidence>
<protein>
    <recommendedName>
        <fullName evidence="1">ADP-ribosyl cyclase/cyclic ADP-ribose hydrolase</fullName>
        <ecNumber evidence="1">3.2.2.6</ecNumber>
    </recommendedName>
</protein>
<evidence type="ECO:0000256" key="7">
    <source>
        <dbReference type="ARBA" id="ARBA00047304"/>
    </source>
</evidence>
<evidence type="ECO:0000313" key="10">
    <source>
        <dbReference type="EMBL" id="KAJ9128692.1"/>
    </source>
</evidence>
<feature type="domain" description="TIR" evidence="9">
    <location>
        <begin position="30"/>
        <end position="201"/>
    </location>
</feature>
<proteinExistence type="predicted"/>
<dbReference type="Gene3D" id="1.10.8.430">
    <property type="entry name" value="Helical domain of apoptotic protease-activating factors"/>
    <property type="match status" value="1"/>
</dbReference>
<dbReference type="InterPro" id="IPR042197">
    <property type="entry name" value="Apaf_helical"/>
</dbReference>
<dbReference type="InterPro" id="IPR032675">
    <property type="entry name" value="LRR_dom_sf"/>
</dbReference>
<reference evidence="10 11" key="1">
    <citation type="journal article" date="2023" name="Plant Biotechnol. J.">
        <title>Chromosome-level wild Hevea brasiliensis genome provides new tools for genomic-assisted breeding and valuable loci to elevate rubber yield.</title>
        <authorList>
            <person name="Cheng H."/>
            <person name="Song X."/>
            <person name="Hu Y."/>
            <person name="Wu T."/>
            <person name="Yang Q."/>
            <person name="An Z."/>
            <person name="Feng S."/>
            <person name="Deng Z."/>
            <person name="Wu W."/>
            <person name="Zeng X."/>
            <person name="Tu M."/>
            <person name="Wang X."/>
            <person name="Huang H."/>
        </authorList>
    </citation>
    <scope>NUCLEOTIDE SEQUENCE [LARGE SCALE GENOMIC DNA]</scope>
    <source>
        <strain evidence="10">MT/VB/25A 57/8</strain>
    </source>
</reference>
<keyword evidence="6" id="KW-0520">NAD</keyword>
<keyword evidence="5" id="KW-0611">Plant defense</keyword>
<dbReference type="Gene3D" id="3.80.10.10">
    <property type="entry name" value="Ribonuclease Inhibitor"/>
    <property type="match status" value="2"/>
</dbReference>
<organism evidence="10 11">
    <name type="scientific">Hevea brasiliensis</name>
    <name type="common">Para rubber tree</name>
    <name type="synonym">Siphonia brasiliensis</name>
    <dbReference type="NCBI Taxonomy" id="3981"/>
    <lineage>
        <taxon>Eukaryota</taxon>
        <taxon>Viridiplantae</taxon>
        <taxon>Streptophyta</taxon>
        <taxon>Embryophyta</taxon>
        <taxon>Tracheophyta</taxon>
        <taxon>Spermatophyta</taxon>
        <taxon>Magnoliopsida</taxon>
        <taxon>eudicotyledons</taxon>
        <taxon>Gunneridae</taxon>
        <taxon>Pentapetalae</taxon>
        <taxon>rosids</taxon>
        <taxon>fabids</taxon>
        <taxon>Malpighiales</taxon>
        <taxon>Euphorbiaceae</taxon>
        <taxon>Crotonoideae</taxon>
        <taxon>Micrandreae</taxon>
        <taxon>Hevea</taxon>
    </lineage>
</organism>
<evidence type="ECO:0000259" key="9">
    <source>
        <dbReference type="PROSITE" id="PS50104"/>
    </source>
</evidence>
<keyword evidence="4" id="KW-0378">Hydrolase</keyword>
<dbReference type="Gene3D" id="3.40.50.10140">
    <property type="entry name" value="Toll/interleukin-1 receptor homology (TIR) domain"/>
    <property type="match status" value="1"/>
</dbReference>
<comment type="catalytic activity">
    <reaction evidence="7">
        <text>NAD(+) + H2O = ADP-D-ribose + nicotinamide + H(+)</text>
        <dbReference type="Rhea" id="RHEA:16301"/>
        <dbReference type="ChEBI" id="CHEBI:15377"/>
        <dbReference type="ChEBI" id="CHEBI:15378"/>
        <dbReference type="ChEBI" id="CHEBI:17154"/>
        <dbReference type="ChEBI" id="CHEBI:57540"/>
        <dbReference type="ChEBI" id="CHEBI:57967"/>
        <dbReference type="EC" id="3.2.2.6"/>
    </reaction>
    <physiologicalReaction direction="left-to-right" evidence="7">
        <dbReference type="Rhea" id="RHEA:16302"/>
    </physiologicalReaction>
</comment>
<evidence type="ECO:0000256" key="4">
    <source>
        <dbReference type="ARBA" id="ARBA00022801"/>
    </source>
</evidence>
<dbReference type="PROSITE" id="PS50104">
    <property type="entry name" value="TIR"/>
    <property type="match status" value="1"/>
</dbReference>
<dbReference type="SUPFAM" id="SSF46785">
    <property type="entry name" value="Winged helix' DNA-binding domain"/>
    <property type="match status" value="1"/>
</dbReference>
<dbReference type="InterPro" id="IPR058546">
    <property type="entry name" value="RPS4B/Roq1-like_LRR"/>
</dbReference>
<dbReference type="EC" id="3.2.2.6" evidence="1"/>
<keyword evidence="3" id="KW-0677">Repeat</keyword>
<evidence type="ECO:0000256" key="8">
    <source>
        <dbReference type="SAM" id="MobiDB-lite"/>
    </source>
</evidence>
<gene>
    <name evidence="10" type="ORF">P3X46_034601</name>
</gene>
<dbReference type="InterPro" id="IPR035897">
    <property type="entry name" value="Toll_tir_struct_dom_sf"/>
</dbReference>
<dbReference type="Proteomes" id="UP001174677">
    <property type="component" value="Unassembled WGS sequence"/>
</dbReference>
<dbReference type="Pfam" id="PF00931">
    <property type="entry name" value="NB-ARC"/>
    <property type="match status" value="1"/>
</dbReference>
<sequence>MTCTSPLKASSFSSSSSSSSFLAFSSSPPWKYHVFLSFTYEDNHQNFVGCFYKKLIQKGLYAIKDSGQRERGKSSSPEFNLKAIEESRFLVVVLSEKYVSSSRCLDELVKIMECWETINGQVVVPIFYNVDPSAIIEFQRGSTAAEASVKLEENFMEEREKMQRWREALTKVATTTYGWVSRGWEETMFIEEIVRDISDKLHYTSSRDTCNLVGMGTHITEMEKILCLESNAVHMVGIWGMGGIGKTTIAKFIYDRICSQFQAHCFLANVKEDFRNLGAAALREKLLCKGLLLERKLLNRWTFNAGFNMIKKRLCHKKVLVVLDDVDDWKPLEIFVNGSDWFGPGSRIIITTRDKHLLEAHGVKNIYQVSYLKNDQALQLFSQYAFKQNNPRMEYLELSERFSFYAKGLPLALKVLGSFLNDKSILEWQTVQDKLTIIPDLRIHDVLRISFDDLDDTQRDVFLDIACFFNGWDMKIARDILECCGFFPDIAFAVLKDRALITTSDDMLFMHGMLQEMGQEIVRQQSKEEPGERSRLWIPEDIYQVLTTERGTRTVEGISLDMSKTREMHLQPSAFTGMSHLRLLNFYLHDSSTGYKAKVHLPHGLQSLSHQLRYLHWHGFPMKSLPSNFCTEKLVALELPYCRAGQLWTGIQPLVNLKRISLPQSKYLTTIPDLSEAINIESIDLQGCKSLVELPSSIQYLSKLEHLNLRLCKALKNLPCRIDSKFLREFHLTKCYNVNTCPEIFGNLKNLDLSWTAVKELPASIFKLTDLSYLDLTGCSKITKFPEASVFLKYLYLSETAIEEVPQSIQFLTGLVTLKLTNNKKLLSLSSSICKLKCLKTLDLSGCSKFECFPEILEPMEVLATLRVSQTAIKYFPSPIENVKFLETLHLNECKNLVSLPSNIHQLSRLEEIDLTYCKGLLSLPKLPSSLILLKANNCESLENLSSRSKCNFECIHFANCFKLNLKADAHLAIQLIASKFREVGNQSRILFPGIEIPQWFHHQNVGSLVTVQLPSHMHQLKGIAFCIVIALEGSQSLPDIIFPIACWINCECRVKADNFEGNAVIGSWQCFDIDVHLLKSDHVLLWYDPHSETSQTGLMDEKGWFNKYSGHEVSFDFCFQGLPELIHMLHCNIKNCGVRLLYVEANSKPSSMFDSDTEEEESNSKRIKYSND</sequence>
<dbReference type="InterPro" id="IPR058192">
    <property type="entry name" value="WHD_ROQ1-like"/>
</dbReference>
<evidence type="ECO:0000256" key="5">
    <source>
        <dbReference type="ARBA" id="ARBA00022821"/>
    </source>
</evidence>
<evidence type="ECO:0000313" key="11">
    <source>
        <dbReference type="Proteomes" id="UP001174677"/>
    </source>
</evidence>
<dbReference type="SUPFAM" id="SSF52058">
    <property type="entry name" value="L domain-like"/>
    <property type="match status" value="1"/>
</dbReference>
<dbReference type="EMBL" id="JARPOI010000429">
    <property type="protein sequence ID" value="KAJ9128692.1"/>
    <property type="molecule type" value="Genomic_DNA"/>
</dbReference>
<dbReference type="SUPFAM" id="SSF52200">
    <property type="entry name" value="Toll/Interleukin receptor TIR domain"/>
    <property type="match status" value="1"/>
</dbReference>
<dbReference type="PRINTS" id="PR00364">
    <property type="entry name" value="DISEASERSIST"/>
</dbReference>
<dbReference type="Pfam" id="PF01582">
    <property type="entry name" value="TIR"/>
    <property type="match status" value="1"/>
</dbReference>
<dbReference type="PANTHER" id="PTHR11017">
    <property type="entry name" value="LEUCINE-RICH REPEAT-CONTAINING PROTEIN"/>
    <property type="match status" value="1"/>
</dbReference>
<dbReference type="InterPro" id="IPR027417">
    <property type="entry name" value="P-loop_NTPase"/>
</dbReference>
<dbReference type="PANTHER" id="PTHR11017:SF566">
    <property type="entry name" value="ADP-RIBOSYL CYCLASE_CYCLIC ADP-RIBOSE HYDROLASE"/>
    <property type="match status" value="1"/>
</dbReference>
<dbReference type="SUPFAM" id="SSF52540">
    <property type="entry name" value="P-loop containing nucleoside triphosphate hydrolases"/>
    <property type="match status" value="1"/>
</dbReference>
<keyword evidence="2" id="KW-0433">Leucine-rich repeat</keyword>
<dbReference type="InterPro" id="IPR002182">
    <property type="entry name" value="NB-ARC"/>
</dbReference>
<keyword evidence="11" id="KW-1185">Reference proteome</keyword>
<name>A0ABQ9KAD0_HEVBR</name>
<comment type="caution">
    <text evidence="10">The sequence shown here is derived from an EMBL/GenBank/DDBJ whole genome shotgun (WGS) entry which is preliminary data.</text>
</comment>
<evidence type="ECO:0000256" key="1">
    <source>
        <dbReference type="ARBA" id="ARBA00011982"/>
    </source>
</evidence>
<dbReference type="SMART" id="SM00255">
    <property type="entry name" value="TIR"/>
    <property type="match status" value="1"/>
</dbReference>
<evidence type="ECO:0000256" key="6">
    <source>
        <dbReference type="ARBA" id="ARBA00023027"/>
    </source>
</evidence>
<feature type="region of interest" description="Disordered" evidence="8">
    <location>
        <begin position="1150"/>
        <end position="1173"/>
    </location>
</feature>
<dbReference type="InterPro" id="IPR044974">
    <property type="entry name" value="Disease_R_plants"/>
</dbReference>
<dbReference type="InterPro" id="IPR000157">
    <property type="entry name" value="TIR_dom"/>
</dbReference>
<dbReference type="InterPro" id="IPR045344">
    <property type="entry name" value="C-JID"/>
</dbReference>
<evidence type="ECO:0000256" key="2">
    <source>
        <dbReference type="ARBA" id="ARBA00022614"/>
    </source>
</evidence>
<dbReference type="InterPro" id="IPR036390">
    <property type="entry name" value="WH_DNA-bd_sf"/>
</dbReference>
<dbReference type="Pfam" id="PF20160">
    <property type="entry name" value="C-JID"/>
    <property type="match status" value="1"/>
</dbReference>